<dbReference type="PROSITE" id="PS51340">
    <property type="entry name" value="MOSC"/>
    <property type="match status" value="1"/>
</dbReference>
<dbReference type="Pfam" id="PF03473">
    <property type="entry name" value="MOSC"/>
    <property type="match status" value="1"/>
</dbReference>
<dbReference type="InterPro" id="IPR005302">
    <property type="entry name" value="MoCF_Sase_C"/>
</dbReference>
<dbReference type="InterPro" id="IPR005303">
    <property type="entry name" value="MOCOS_middle"/>
</dbReference>
<feature type="domain" description="MOSC" evidence="2">
    <location>
        <begin position="188"/>
        <end position="348"/>
    </location>
</feature>
<dbReference type="Pfam" id="PF03476">
    <property type="entry name" value="MOSC_N"/>
    <property type="match status" value="1"/>
</dbReference>
<evidence type="ECO:0000313" key="4">
    <source>
        <dbReference type="Proteomes" id="UP001642540"/>
    </source>
</evidence>
<comment type="caution">
    <text evidence="3">The sequence shown here is derived from an EMBL/GenBank/DDBJ whole genome shotgun (WGS) entry which is preliminary data.</text>
</comment>
<reference evidence="3 4" key="1">
    <citation type="submission" date="2024-08" db="EMBL/GenBank/DDBJ databases">
        <authorList>
            <person name="Cucini C."/>
            <person name="Frati F."/>
        </authorList>
    </citation>
    <scope>NUCLEOTIDE SEQUENCE [LARGE SCALE GENOMIC DNA]</scope>
</reference>
<keyword evidence="4" id="KW-1185">Reference proteome</keyword>
<sequence length="350" mass="37922">MSLLEGIKLPASTLAISAGACVAGGIVGGLIMKRTAKTTDQLPEKWIKVGEIKKLNVYPVKSMSGVSVNEAVVARLGLQGPNNPLLRDRVFAIVNAKGVCVTQKQCPKFAKVEAKVDGDQLHLTYLLDPSINIAVDIPTSAEDAKKEKDVTVMGEKLKAVDCGDKVAAWLTKLSELPDIRLMYHLSEEPQRSPVKRNSRFHTYREEHTGTFQDETSYMLMTDESLAALNAELETPVSHANFRPSIIVGGIPEPFSEDFWGFIRIGGEGGPVMKASLPCQRCVMTTIDPETATFRTDGEPLKTLYKLKRKVGDPKVSKLVGKSAIMGAHFGGFQGVGSVIQVGQPVYAALL</sequence>
<dbReference type="Proteomes" id="UP001642540">
    <property type="component" value="Unassembled WGS sequence"/>
</dbReference>
<gene>
    <name evidence="3" type="ORF">ODALV1_LOCUS28953</name>
</gene>
<evidence type="ECO:0000259" key="2">
    <source>
        <dbReference type="PROSITE" id="PS51340"/>
    </source>
</evidence>
<dbReference type="PANTHER" id="PTHR14237">
    <property type="entry name" value="MOLYBDOPTERIN COFACTOR SULFURASE MOSC"/>
    <property type="match status" value="1"/>
</dbReference>
<dbReference type="InterPro" id="IPR011037">
    <property type="entry name" value="Pyrv_Knase-like_insert_dom_sf"/>
</dbReference>
<protein>
    <recommendedName>
        <fullName evidence="2">MOSC domain-containing protein</fullName>
    </recommendedName>
</protein>
<feature type="transmembrane region" description="Helical" evidence="1">
    <location>
        <begin position="12"/>
        <end position="32"/>
    </location>
</feature>
<name>A0ABP1S2J1_9HEXA</name>
<dbReference type="SUPFAM" id="SSF141673">
    <property type="entry name" value="MOSC N-terminal domain-like"/>
    <property type="match status" value="1"/>
</dbReference>
<evidence type="ECO:0000256" key="1">
    <source>
        <dbReference type="SAM" id="Phobius"/>
    </source>
</evidence>
<evidence type="ECO:0000313" key="3">
    <source>
        <dbReference type="EMBL" id="CAL8142131.1"/>
    </source>
</evidence>
<keyword evidence="1" id="KW-0812">Transmembrane</keyword>
<dbReference type="SUPFAM" id="SSF50800">
    <property type="entry name" value="PK beta-barrel domain-like"/>
    <property type="match status" value="1"/>
</dbReference>
<dbReference type="EMBL" id="CAXLJM020000148">
    <property type="protein sequence ID" value="CAL8142131.1"/>
    <property type="molecule type" value="Genomic_DNA"/>
</dbReference>
<dbReference type="PANTHER" id="PTHR14237:SF19">
    <property type="entry name" value="MITOCHONDRIAL AMIDOXIME REDUCING COMPONENT 1"/>
    <property type="match status" value="1"/>
</dbReference>
<proteinExistence type="predicted"/>
<organism evidence="3 4">
    <name type="scientific">Orchesella dallaii</name>
    <dbReference type="NCBI Taxonomy" id="48710"/>
    <lineage>
        <taxon>Eukaryota</taxon>
        <taxon>Metazoa</taxon>
        <taxon>Ecdysozoa</taxon>
        <taxon>Arthropoda</taxon>
        <taxon>Hexapoda</taxon>
        <taxon>Collembola</taxon>
        <taxon>Entomobryomorpha</taxon>
        <taxon>Entomobryoidea</taxon>
        <taxon>Orchesellidae</taxon>
        <taxon>Orchesellinae</taxon>
        <taxon>Orchesella</taxon>
    </lineage>
</organism>
<accession>A0ABP1S2J1</accession>
<keyword evidence="1" id="KW-0472">Membrane</keyword>
<keyword evidence="1" id="KW-1133">Transmembrane helix</keyword>